<dbReference type="GO" id="GO:0006283">
    <property type="term" value="P:transcription-coupled nucleotide-excision repair"/>
    <property type="evidence" value="ECO:0007669"/>
    <property type="project" value="TreeGrafter"/>
</dbReference>
<evidence type="ECO:0000313" key="15">
    <source>
        <dbReference type="Proteomes" id="UP000078046"/>
    </source>
</evidence>
<dbReference type="CDD" id="cd22254">
    <property type="entry name" value="CSB_WHD"/>
    <property type="match status" value="1"/>
</dbReference>
<dbReference type="GO" id="GO:0008094">
    <property type="term" value="F:ATP-dependent activity, acting on DNA"/>
    <property type="evidence" value="ECO:0007669"/>
    <property type="project" value="TreeGrafter"/>
</dbReference>
<keyword evidence="15" id="KW-1185">Reference proteome</keyword>
<dbReference type="PANTHER" id="PTHR45629:SF7">
    <property type="entry name" value="DNA EXCISION REPAIR PROTEIN ERCC-6-RELATED"/>
    <property type="match status" value="1"/>
</dbReference>
<dbReference type="Pfam" id="PF25875">
    <property type="entry name" value="WHD_Rad26_CSB"/>
    <property type="match status" value="1"/>
</dbReference>
<keyword evidence="7" id="KW-0067">ATP-binding</keyword>
<dbReference type="AlphaFoldDB" id="A0A177B9G0"/>
<evidence type="ECO:0000256" key="3">
    <source>
        <dbReference type="ARBA" id="ARBA00022741"/>
    </source>
</evidence>
<evidence type="ECO:0000256" key="9">
    <source>
        <dbReference type="ARBA" id="ARBA00023204"/>
    </source>
</evidence>
<keyword evidence="3" id="KW-0547">Nucleotide-binding</keyword>
<evidence type="ECO:0000256" key="4">
    <source>
        <dbReference type="ARBA" id="ARBA00022763"/>
    </source>
</evidence>
<dbReference type="Proteomes" id="UP000078046">
    <property type="component" value="Unassembled WGS sequence"/>
</dbReference>
<dbReference type="Pfam" id="PF00271">
    <property type="entry name" value="Helicase_C"/>
    <property type="match status" value="1"/>
</dbReference>
<dbReference type="GO" id="GO:0005634">
    <property type="term" value="C:nucleus"/>
    <property type="evidence" value="ECO:0007669"/>
    <property type="project" value="TreeGrafter"/>
</dbReference>
<evidence type="ECO:0000259" key="13">
    <source>
        <dbReference type="PROSITE" id="PS51194"/>
    </source>
</evidence>
<keyword evidence="4" id="KW-0227">DNA damage</keyword>
<dbReference type="SUPFAM" id="SSF52540">
    <property type="entry name" value="P-loop containing nucleoside triphosphate hydrolases"/>
    <property type="match status" value="2"/>
</dbReference>
<comment type="similarity">
    <text evidence="2">Belongs to the SNF2/RAD54 helicase family.</text>
</comment>
<evidence type="ECO:0008006" key="16">
    <source>
        <dbReference type="Google" id="ProtNLM"/>
    </source>
</evidence>
<dbReference type="PANTHER" id="PTHR45629">
    <property type="entry name" value="SNF2/RAD54 FAMILY MEMBER"/>
    <property type="match status" value="1"/>
</dbReference>
<dbReference type="SMART" id="SM00487">
    <property type="entry name" value="DEXDc"/>
    <property type="match status" value="1"/>
</dbReference>
<dbReference type="OrthoDB" id="413460at2759"/>
<keyword evidence="8" id="KW-0238">DNA-binding</keyword>
<feature type="domain" description="Helicase ATP-binding" evidence="12">
    <location>
        <begin position="261"/>
        <end position="435"/>
    </location>
</feature>
<keyword evidence="6" id="KW-0347">Helicase</keyword>
<dbReference type="InterPro" id="IPR049730">
    <property type="entry name" value="SNF2/RAD54-like_C"/>
</dbReference>
<gene>
    <name evidence="14" type="ORF">A3Q56_01358</name>
</gene>
<name>A0A177B9G0_9BILA</name>
<dbReference type="SMART" id="SM00490">
    <property type="entry name" value="HELICc"/>
    <property type="match status" value="1"/>
</dbReference>
<keyword evidence="11" id="KW-0175">Coiled coil</keyword>
<dbReference type="InterPro" id="IPR050496">
    <property type="entry name" value="SNF2_RAD54_helicase_repair"/>
</dbReference>
<dbReference type="Gene3D" id="3.40.50.10810">
    <property type="entry name" value="Tandem AAA-ATPase domain"/>
    <property type="match status" value="1"/>
</dbReference>
<dbReference type="GO" id="GO:0005524">
    <property type="term" value="F:ATP binding"/>
    <property type="evidence" value="ECO:0007669"/>
    <property type="project" value="InterPro"/>
</dbReference>
<protein>
    <recommendedName>
        <fullName evidence="16">DNA excision repair protein ERCC-6</fullName>
    </recommendedName>
</protein>
<evidence type="ECO:0000259" key="12">
    <source>
        <dbReference type="PROSITE" id="PS51192"/>
    </source>
</evidence>
<dbReference type="InterPro" id="IPR000330">
    <property type="entry name" value="SNF2_N"/>
</dbReference>
<comment type="subcellular location">
    <subcellularLocation>
        <location evidence="1">Nucleus</location>
    </subcellularLocation>
</comment>
<dbReference type="PROSITE" id="PS51192">
    <property type="entry name" value="HELICASE_ATP_BIND_1"/>
    <property type="match status" value="1"/>
</dbReference>
<evidence type="ECO:0000256" key="11">
    <source>
        <dbReference type="SAM" id="Coils"/>
    </source>
</evidence>
<dbReference type="GO" id="GO:0016787">
    <property type="term" value="F:hydrolase activity"/>
    <property type="evidence" value="ECO:0007669"/>
    <property type="project" value="UniProtKB-KW"/>
</dbReference>
<comment type="caution">
    <text evidence="14">The sequence shown here is derived from an EMBL/GenBank/DDBJ whole genome shotgun (WGS) entry which is preliminary data.</text>
</comment>
<dbReference type="InterPro" id="IPR027417">
    <property type="entry name" value="P-loop_NTPase"/>
</dbReference>
<evidence type="ECO:0000256" key="1">
    <source>
        <dbReference type="ARBA" id="ARBA00004123"/>
    </source>
</evidence>
<dbReference type="Pfam" id="PF00176">
    <property type="entry name" value="SNF2-rel_dom"/>
    <property type="match status" value="1"/>
</dbReference>
<evidence type="ECO:0000256" key="10">
    <source>
        <dbReference type="ARBA" id="ARBA00023242"/>
    </source>
</evidence>
<keyword evidence="10" id="KW-0539">Nucleus</keyword>
<feature type="domain" description="Helicase C-terminal" evidence="13">
    <location>
        <begin position="584"/>
        <end position="735"/>
    </location>
</feature>
<keyword evidence="9" id="KW-0234">DNA repair</keyword>
<dbReference type="CDD" id="cd18793">
    <property type="entry name" value="SF2_C_SNF"/>
    <property type="match status" value="1"/>
</dbReference>
<dbReference type="InterPro" id="IPR058951">
    <property type="entry name" value="WHD_Rad26_CSB-like"/>
</dbReference>
<evidence type="ECO:0000313" key="14">
    <source>
        <dbReference type="EMBL" id="OAF70886.1"/>
    </source>
</evidence>
<dbReference type="EMBL" id="LWCA01000102">
    <property type="protein sequence ID" value="OAF70886.1"/>
    <property type="molecule type" value="Genomic_DNA"/>
</dbReference>
<accession>A0A177B9G0</accession>
<keyword evidence="5" id="KW-0378">Hydrolase</keyword>
<evidence type="ECO:0000256" key="2">
    <source>
        <dbReference type="ARBA" id="ARBA00007025"/>
    </source>
</evidence>
<feature type="coiled-coil region" evidence="11">
    <location>
        <begin position="100"/>
        <end position="136"/>
    </location>
</feature>
<evidence type="ECO:0000256" key="7">
    <source>
        <dbReference type="ARBA" id="ARBA00022840"/>
    </source>
</evidence>
<dbReference type="PROSITE" id="PS51194">
    <property type="entry name" value="HELICASE_CTER"/>
    <property type="match status" value="1"/>
</dbReference>
<evidence type="ECO:0000256" key="8">
    <source>
        <dbReference type="ARBA" id="ARBA00023125"/>
    </source>
</evidence>
<dbReference type="InterPro" id="IPR014001">
    <property type="entry name" value="Helicase_ATP-bd"/>
</dbReference>
<sequence>MEYNDINNELKSTQIELDNKNFKKKDNVNQEIEFETEEMDIWFSSDEDTISPNTSLHKESKPSIITEFLNPTPNMNLELSMNNITPEKYECPEILSTCNAEKLKNKFEEMLQNKSRQEIELKILKLKKKKRELKLIKKQKTKRTEKIEIPTEIKSIDDELELLNSKLNLENFNIFDKMNYDKQIEISENKIINEPLSDKFYFKDTGLDDGNEKQFNCRINSLKENTAWINSKTVNVLGLNVNSFLWEKLYNFQKTCVKWLWELHKQGAGGIVADEMGLGKTIQLIVFFTALYSTKRQISHYGQQGGLGPVLIVCPATLLNHWRREFHKWFPQRRVYIFHKISTYSGNWNIALKKIIKEGHIMIASYCMVNIHITIFDGMWNYVVLDEGHVIRNAVSQTTRHIKMLRAQHRIILTGTPFQNNLVEFWSLFDFVFTNKLGSVQFFKNNYIIPISRGSFTNATIRQVQIAKQCAIKLRSIISPYMIRRKKCDVARILHLPAKDEQILFCKLTDAQHRAYQNYLESDECKAIVQGRILIFKGLVRLRNICNHPCFSIYYDSDKNVYEKKIEKIANEWSLSGKMAVTLSLLKVWYEAKHKVLFFTQSRKMVHVMIQICTTFNFKNLVLTGQTNTTKRYNIVNQFNSKPSIFILIMTTRVGGVGLNLVGADRVIIFDPDWNPSTDMQAKERAWRIGQKKNVIIYRLLTVGTIEEKIYQKQIYKQLLAQRIFNNPDQKRFIKQSDIKHLFSFSHRGNENTDTGEMFQNAEGKFDTKRKILVDNVQIKNVVKIKKIVKKVNSQDYILTNLLIKSGVHSSLEQEKVEELCQEGDIELEKYQAKKIAKQCLTQLKSNIINSNYEWNLTSDCDCKNSFIGQISGYSNLNNSGYISTTSKPTGQSIINCIKSRQTIDQKLVSKKLTTNKHKKLTNQLITFLNKNINIEMTSEKIINQFKDKVSDGELYLFKKLLHEICLLVERKTEPNVWKLRDEYKILCQQL</sequence>
<dbReference type="Gene3D" id="3.40.50.300">
    <property type="entry name" value="P-loop containing nucleotide triphosphate hydrolases"/>
    <property type="match status" value="1"/>
</dbReference>
<evidence type="ECO:0000256" key="6">
    <source>
        <dbReference type="ARBA" id="ARBA00022806"/>
    </source>
</evidence>
<evidence type="ECO:0000256" key="5">
    <source>
        <dbReference type="ARBA" id="ARBA00022801"/>
    </source>
</evidence>
<organism evidence="14 15">
    <name type="scientific">Intoshia linei</name>
    <dbReference type="NCBI Taxonomy" id="1819745"/>
    <lineage>
        <taxon>Eukaryota</taxon>
        <taxon>Metazoa</taxon>
        <taxon>Spiralia</taxon>
        <taxon>Lophotrochozoa</taxon>
        <taxon>Mesozoa</taxon>
        <taxon>Orthonectida</taxon>
        <taxon>Rhopaluridae</taxon>
        <taxon>Intoshia</taxon>
    </lineage>
</organism>
<proteinExistence type="inferred from homology"/>
<dbReference type="InterPro" id="IPR038718">
    <property type="entry name" value="SNF2-like_sf"/>
</dbReference>
<dbReference type="InterPro" id="IPR001650">
    <property type="entry name" value="Helicase_C-like"/>
</dbReference>
<reference evidence="14 15" key="1">
    <citation type="submission" date="2016-04" db="EMBL/GenBank/DDBJ databases">
        <title>The genome of Intoshia linei affirms orthonectids as highly simplified spiralians.</title>
        <authorList>
            <person name="Mikhailov K.V."/>
            <person name="Slusarev G.S."/>
            <person name="Nikitin M.A."/>
            <person name="Logacheva M.D."/>
            <person name="Penin A."/>
            <person name="Aleoshin V."/>
            <person name="Panchin Y.V."/>
        </authorList>
    </citation>
    <scope>NUCLEOTIDE SEQUENCE [LARGE SCALE GENOMIC DNA]</scope>
    <source>
        <strain evidence="14">Intl2013</strain>
        <tissue evidence="14">Whole animal</tissue>
    </source>
</reference>